<dbReference type="PANTHER" id="PTHR30420:SF2">
    <property type="entry name" value="N-SUCCINYLARGININE DIHYDROLASE"/>
    <property type="match status" value="1"/>
</dbReference>
<accession>A0A4V5UAU0</accession>
<dbReference type="EMBL" id="QGAC01000001">
    <property type="protein sequence ID" value="TKJ94967.1"/>
    <property type="molecule type" value="Genomic_DNA"/>
</dbReference>
<keyword evidence="2 3" id="KW-0378">Hydrolase</keyword>
<feature type="binding site" evidence="3">
    <location>
        <position position="110"/>
    </location>
    <ligand>
        <name>substrate</name>
    </ligand>
</feature>
<dbReference type="Proteomes" id="UP000306393">
    <property type="component" value="Unassembled WGS sequence"/>
</dbReference>
<evidence type="ECO:0000256" key="3">
    <source>
        <dbReference type="HAMAP-Rule" id="MF_01172"/>
    </source>
</evidence>
<comment type="pathway">
    <text evidence="3">Amino-acid degradation; L-arginine degradation via AST pathway; L-glutamate and succinate from L-arginine: step 2/5.</text>
</comment>
<keyword evidence="1 3" id="KW-0056">Arginine metabolism</keyword>
<evidence type="ECO:0000313" key="6">
    <source>
        <dbReference type="Proteomes" id="UP000306393"/>
    </source>
</evidence>
<feature type="binding site" evidence="3">
    <location>
        <begin position="137"/>
        <end position="138"/>
    </location>
    <ligand>
        <name>substrate</name>
    </ligand>
</feature>
<evidence type="ECO:0000256" key="4">
    <source>
        <dbReference type="NCBIfam" id="TIGR03241"/>
    </source>
</evidence>
<dbReference type="InterPro" id="IPR037031">
    <property type="entry name" value="AstB_sf"/>
</dbReference>
<feature type="binding site" evidence="3">
    <location>
        <position position="213"/>
    </location>
    <ligand>
        <name>substrate</name>
    </ligand>
</feature>
<dbReference type="HAMAP" id="MF_01172">
    <property type="entry name" value="AstB"/>
    <property type="match status" value="1"/>
</dbReference>
<dbReference type="GO" id="GO:0019545">
    <property type="term" value="P:L-arginine catabolic process to succinate"/>
    <property type="evidence" value="ECO:0007669"/>
    <property type="project" value="UniProtKB-UniRule"/>
</dbReference>
<name>A0A4V5UAU0_9GAMM</name>
<evidence type="ECO:0000313" key="5">
    <source>
        <dbReference type="EMBL" id="TKJ94967.1"/>
    </source>
</evidence>
<dbReference type="Pfam" id="PF04996">
    <property type="entry name" value="AstB"/>
    <property type="match status" value="1"/>
</dbReference>
<evidence type="ECO:0000256" key="1">
    <source>
        <dbReference type="ARBA" id="ARBA00022503"/>
    </source>
</evidence>
<feature type="active site" evidence="3">
    <location>
        <position position="174"/>
    </location>
</feature>
<dbReference type="EC" id="3.5.3.23" evidence="3 4"/>
<organism evidence="5 6">
    <name type="scientific">Erwinia persicina</name>
    <dbReference type="NCBI Taxonomy" id="55211"/>
    <lineage>
        <taxon>Bacteria</taxon>
        <taxon>Pseudomonadati</taxon>
        <taxon>Pseudomonadota</taxon>
        <taxon>Gammaproteobacteria</taxon>
        <taxon>Enterobacterales</taxon>
        <taxon>Erwiniaceae</taxon>
        <taxon>Erwinia</taxon>
    </lineage>
</organism>
<comment type="similarity">
    <text evidence="3">Belongs to the succinylarginine dihydrolase family.</text>
</comment>
<dbReference type="AlphaFoldDB" id="A0A4V5UAU0"/>
<dbReference type="SUPFAM" id="SSF55909">
    <property type="entry name" value="Pentein"/>
    <property type="match status" value="1"/>
</dbReference>
<dbReference type="NCBIfam" id="TIGR03241">
    <property type="entry name" value="arg_catab_astB"/>
    <property type="match status" value="1"/>
</dbReference>
<dbReference type="InterPro" id="IPR007079">
    <property type="entry name" value="SuccinylArg_d-Hdrlase_AstB"/>
</dbReference>
<sequence>MKALEVNFDGLPGLTHHYAGLSFGNEASTRYQHQVSNPKLAALQGLMKMKALADRGFLQGVIPPHERPNIDALRQIGFSGSDEQVLAQAAKQNPALLSAVSSASAMWVANAATVSPSADSADGRVHLTVANLNNKFHRAMEAPTTGALLRAIFRDPQHFSVHDALPQVAMFGDEGAANHNRFGQHYGEAGIQLVVYGRSELDGSVAPSRYPARQTREASEAVSRLHQLDAARTVFAQQNPAVIDQGVFHNDVIAVSNQQVLFCHQQAFLNQPALLAGLAEKVPGFTPIVVPDDRVSVADAVATYLFNSQLLSKPDGKMLLVLPDEARRHPGVWSYLSELAASGGPIDELKVFDLRESMCNGGGPACLRLRVVLNATQQAAVNPAVMMNDTLFATLNGWVERHYRDRLSQADLADPHLLREGREALDELTKLLNLGNVYRFQQ</sequence>
<comment type="catalytic activity">
    <reaction evidence="3">
        <text>N(2)-succinyl-L-arginine + 2 H2O + 2 H(+) = N(2)-succinyl-L-ornithine + 2 NH4(+) + CO2</text>
        <dbReference type="Rhea" id="RHEA:19533"/>
        <dbReference type="ChEBI" id="CHEBI:15377"/>
        <dbReference type="ChEBI" id="CHEBI:15378"/>
        <dbReference type="ChEBI" id="CHEBI:16526"/>
        <dbReference type="ChEBI" id="CHEBI:28938"/>
        <dbReference type="ChEBI" id="CHEBI:58241"/>
        <dbReference type="ChEBI" id="CHEBI:58514"/>
        <dbReference type="EC" id="3.5.3.23"/>
    </reaction>
</comment>
<comment type="function">
    <text evidence="3">Catalyzes the hydrolysis of N(2)-succinylarginine into N(2)-succinylornithine, ammonia and CO(2).</text>
</comment>
<dbReference type="NCBIfam" id="NF009789">
    <property type="entry name" value="PRK13281.1"/>
    <property type="match status" value="1"/>
</dbReference>
<dbReference type="GO" id="GO:0019544">
    <property type="term" value="P:L-arginine catabolic process to L-glutamate"/>
    <property type="evidence" value="ECO:0007669"/>
    <property type="project" value="UniProtKB-UniRule"/>
</dbReference>
<dbReference type="PANTHER" id="PTHR30420">
    <property type="entry name" value="N-SUCCINYLARGININE DIHYDROLASE"/>
    <property type="match status" value="1"/>
</dbReference>
<feature type="active site" description="Nucleophile" evidence="3">
    <location>
        <position position="366"/>
    </location>
</feature>
<dbReference type="OrthoDB" id="248552at2"/>
<proteinExistence type="inferred from homology"/>
<dbReference type="STRING" id="1219360.GCA_001571305_01047"/>
<dbReference type="Gene3D" id="3.75.10.20">
    <property type="entry name" value="Succinylarginine dihydrolase"/>
    <property type="match status" value="1"/>
</dbReference>
<feature type="binding site" evidence="3">
    <location>
        <position position="251"/>
    </location>
    <ligand>
        <name>substrate</name>
    </ligand>
</feature>
<gene>
    <name evidence="3 5" type="primary">astB</name>
    <name evidence="5" type="ORF">EpCFBP13511_01015</name>
</gene>
<dbReference type="RefSeq" id="WP_137268530.1">
    <property type="nucleotide sequence ID" value="NZ_QGAC01000001.1"/>
</dbReference>
<feature type="binding site" evidence="3">
    <location>
        <position position="360"/>
    </location>
    <ligand>
        <name>substrate</name>
    </ligand>
</feature>
<evidence type="ECO:0000256" key="2">
    <source>
        <dbReference type="ARBA" id="ARBA00022801"/>
    </source>
</evidence>
<comment type="caution">
    <text evidence="5">The sequence shown here is derived from an EMBL/GenBank/DDBJ whole genome shotgun (WGS) entry which is preliminary data.</text>
</comment>
<reference evidence="5 6" key="1">
    <citation type="journal article" date="2019" name="Sci. Rep.">
        <title>Differences in resource use lead to coexistence of seed-transmitted microbial populations.</title>
        <authorList>
            <person name="Torres-Cortes G."/>
            <person name="Garcia B.J."/>
            <person name="Compant S."/>
            <person name="Rezki S."/>
            <person name="Jones P."/>
            <person name="Preveaux A."/>
            <person name="Briand M."/>
            <person name="Roulet A."/>
            <person name="Bouchez O."/>
            <person name="Jacobson D."/>
            <person name="Barret M."/>
        </authorList>
    </citation>
    <scope>NUCLEOTIDE SEQUENCE [LARGE SCALE GENOMIC DNA]</scope>
    <source>
        <strain evidence="5 6">CFBP13511</strain>
    </source>
</reference>
<feature type="binding site" evidence="3">
    <location>
        <begin position="19"/>
        <end position="28"/>
    </location>
    <ligand>
        <name>substrate</name>
    </ligand>
</feature>
<feature type="active site" evidence="3">
    <location>
        <position position="249"/>
    </location>
</feature>
<dbReference type="GO" id="GO:0009015">
    <property type="term" value="F:N-succinylarginine dihydrolase activity"/>
    <property type="evidence" value="ECO:0007669"/>
    <property type="project" value="UniProtKB-UniRule"/>
</dbReference>
<dbReference type="UniPathway" id="UPA00185">
    <property type="reaction ID" value="UER00280"/>
</dbReference>
<comment type="subunit">
    <text evidence="3">Homodimer.</text>
</comment>
<protein>
    <recommendedName>
        <fullName evidence="3 4">N-succinylarginine dihydrolase</fullName>
        <ecNumber evidence="3 4">3.5.3.23</ecNumber>
    </recommendedName>
</protein>